<name>A0A1G9XUH0_9FIRM</name>
<evidence type="ECO:0000256" key="1">
    <source>
        <dbReference type="SAM" id="Phobius"/>
    </source>
</evidence>
<feature type="transmembrane region" description="Helical" evidence="1">
    <location>
        <begin position="29"/>
        <end position="50"/>
    </location>
</feature>
<keyword evidence="1" id="KW-0812">Transmembrane</keyword>
<protein>
    <submittedName>
        <fullName evidence="2">Uncharacterized protein</fullName>
    </submittedName>
</protein>
<reference evidence="2 3" key="1">
    <citation type="submission" date="2016-10" db="EMBL/GenBank/DDBJ databases">
        <authorList>
            <person name="de Groot N.N."/>
        </authorList>
    </citation>
    <scope>NUCLEOTIDE SEQUENCE [LARGE SCALE GENOMIC DNA]</scope>
    <source>
        <strain evidence="2 3">CGMCC 1.5012</strain>
    </source>
</reference>
<dbReference type="STRING" id="258515.SAMN05192585_10934"/>
<organism evidence="2 3">
    <name type="scientific">Acetanaerobacterium elongatum</name>
    <dbReference type="NCBI Taxonomy" id="258515"/>
    <lineage>
        <taxon>Bacteria</taxon>
        <taxon>Bacillati</taxon>
        <taxon>Bacillota</taxon>
        <taxon>Clostridia</taxon>
        <taxon>Eubacteriales</taxon>
        <taxon>Oscillospiraceae</taxon>
        <taxon>Acetanaerobacterium</taxon>
    </lineage>
</organism>
<evidence type="ECO:0000313" key="3">
    <source>
        <dbReference type="Proteomes" id="UP000199182"/>
    </source>
</evidence>
<dbReference type="EMBL" id="FNID01000009">
    <property type="protein sequence ID" value="SDM99815.1"/>
    <property type="molecule type" value="Genomic_DNA"/>
</dbReference>
<dbReference type="RefSeq" id="WP_092638913.1">
    <property type="nucleotide sequence ID" value="NZ_FNID01000009.1"/>
</dbReference>
<gene>
    <name evidence="2" type="ORF">SAMN05192585_10934</name>
</gene>
<keyword evidence="3" id="KW-1185">Reference proteome</keyword>
<accession>A0A1G9XUH0</accession>
<sequence length="72" mass="8317">MVWFVVAVFALIGFTETPALIQKKMWRELVVFSVLFVFSFVVCLLYAMGVDVPSPIRGIKYLLENVLKLTYR</sequence>
<keyword evidence="1" id="KW-0472">Membrane</keyword>
<dbReference type="Proteomes" id="UP000199182">
    <property type="component" value="Unassembled WGS sequence"/>
</dbReference>
<evidence type="ECO:0000313" key="2">
    <source>
        <dbReference type="EMBL" id="SDM99815.1"/>
    </source>
</evidence>
<dbReference type="AlphaFoldDB" id="A0A1G9XUH0"/>
<keyword evidence="1" id="KW-1133">Transmembrane helix</keyword>
<proteinExistence type="predicted"/>